<protein>
    <submittedName>
        <fullName evidence="1">Uncharacterized protein</fullName>
    </submittedName>
</protein>
<sequence>MQIRIYTKAKSIKVIRITTLILPFTYKKLYIRKYSGSSAFNDIYVYKGDNKTHDDALDAISATYLILS</sequence>
<reference evidence="1" key="1">
    <citation type="submission" date="2024-11" db="EMBL/GenBank/DDBJ databases">
        <title>Sequencing of Borrelia variable plasmids from multiple Borrelia sensu lato isolates.</title>
        <authorList>
            <person name="Mongodin E.F."/>
            <person name="Rudenko N."/>
            <person name="Fraser C.M."/>
            <person name="Schutzer S."/>
            <person name="Luft B."/>
            <person name="Morgan R."/>
            <person name="Casjens S."/>
            <person name="Qiu W."/>
        </authorList>
    </citation>
    <scope>NUCLEOTIDE SEQUENCE</scope>
    <source>
        <strain evidence="1">SCW30h</strain>
    </source>
</reference>
<geneLocation type="plasmid" evidence="1 2">
    <name>cp32-5</name>
</geneLocation>
<keyword evidence="2" id="KW-1185">Reference proteome</keyword>
<accession>A0ACD5G5R0</accession>
<evidence type="ECO:0000313" key="1">
    <source>
        <dbReference type="EMBL" id="XOU08980.1"/>
    </source>
</evidence>
<dbReference type="Proteomes" id="UP001305925">
    <property type="component" value="Plasmid cp32-5"/>
</dbReference>
<dbReference type="EMBL" id="CP179254">
    <property type="protein sequence ID" value="XOU08980.1"/>
    <property type="molecule type" value="Genomic_DNA"/>
</dbReference>
<keyword evidence="1" id="KW-0614">Plasmid</keyword>
<evidence type="ECO:0000313" key="2">
    <source>
        <dbReference type="Proteomes" id="UP001305925"/>
    </source>
</evidence>
<name>A0ACD5G5R0_9SPIR</name>
<proteinExistence type="predicted"/>
<organism evidence="1 2">
    <name type="scientific">Borreliella americana</name>
    <dbReference type="NCBI Taxonomy" id="478807"/>
    <lineage>
        <taxon>Bacteria</taxon>
        <taxon>Pseudomonadati</taxon>
        <taxon>Spirochaetota</taxon>
        <taxon>Spirochaetia</taxon>
        <taxon>Spirochaetales</taxon>
        <taxon>Borreliaceae</taxon>
        <taxon>Borreliella</taxon>
    </lineage>
</organism>
<gene>
    <name evidence="1" type="ORF">QIA00_05295</name>
</gene>